<dbReference type="PANTHER" id="PTHR46173:SF1">
    <property type="entry name" value="CCA TRNA NUCLEOTIDYLTRANSFERASE 1, MITOCHONDRIAL"/>
    <property type="match status" value="1"/>
</dbReference>
<evidence type="ECO:0000256" key="8">
    <source>
        <dbReference type="ARBA" id="ARBA00022884"/>
    </source>
</evidence>
<keyword evidence="2 9" id="KW-0808">Transferase</keyword>
<sequence length="426" mass="47564">MKDSLEQGAFTIIETLLDNGYEAYLVGGCVRDKQLNRRVKDYDIATSALPERVERLFARTIPTGLQHGTVTVVIDGQPYEVTTFRKEDAYENYRRPTEVQYIDSLVEDLQRRDFTMNAMAIDHEGRLLDPFHGMEDLSNGILRCVGEAGERFQEDALRMLRCVRFAAEYQLSIEERTWAALLDNAPLLKHIAMERVRMELERMMSGASPSLALELLASSQLLQHTKIPLLLAGIHKVTKLNNVSQLNAPMECWAYLYLLLEAEQQSAEEELRQLTFSKQQVDAVKLPLAAAEFMASGLGSGSIEELERQWKLAVIQYGKDAMITLAHILTVDPAASESKGLTGSAGRILGQQGLHWLEEIPVDKLSGLHISGGEVISRMAVPAGPWVANVLQQLLREAALGSLANEKDVLLDRAEQIYKEHYSSGT</sequence>
<dbReference type="Gene3D" id="1.10.3090.10">
    <property type="entry name" value="cca-adding enzyme, domain 2"/>
    <property type="match status" value="1"/>
</dbReference>
<dbReference type="InterPro" id="IPR002646">
    <property type="entry name" value="PolA_pol_head_dom"/>
</dbReference>
<dbReference type="RefSeq" id="WP_345587584.1">
    <property type="nucleotide sequence ID" value="NZ_BAABJG010000011.1"/>
</dbReference>
<keyword evidence="6" id="KW-0547">Nucleotide-binding</keyword>
<evidence type="ECO:0000256" key="7">
    <source>
        <dbReference type="ARBA" id="ARBA00022842"/>
    </source>
</evidence>
<evidence type="ECO:0000256" key="3">
    <source>
        <dbReference type="ARBA" id="ARBA00022694"/>
    </source>
</evidence>
<name>A0ABW3UDK4_9BACL</name>
<comment type="cofactor">
    <cofactor evidence="1">
        <name>Mg(2+)</name>
        <dbReference type="ChEBI" id="CHEBI:18420"/>
    </cofactor>
</comment>
<dbReference type="InterPro" id="IPR043519">
    <property type="entry name" value="NT_sf"/>
</dbReference>
<feature type="domain" description="Poly A polymerase head" evidence="10">
    <location>
        <begin position="23"/>
        <end position="143"/>
    </location>
</feature>
<dbReference type="EMBL" id="JBHTLU010000005">
    <property type="protein sequence ID" value="MFD1218707.1"/>
    <property type="molecule type" value="Genomic_DNA"/>
</dbReference>
<proteinExistence type="inferred from homology"/>
<dbReference type="Proteomes" id="UP001597180">
    <property type="component" value="Unassembled WGS sequence"/>
</dbReference>
<keyword evidence="3" id="KW-0819">tRNA processing</keyword>
<feature type="domain" description="CCA-adding enzyme C-terminal" evidence="12">
    <location>
        <begin position="247"/>
        <end position="412"/>
    </location>
</feature>
<dbReference type="Gene3D" id="1.10.246.80">
    <property type="match status" value="1"/>
</dbReference>
<evidence type="ECO:0000256" key="4">
    <source>
        <dbReference type="ARBA" id="ARBA00022695"/>
    </source>
</evidence>
<evidence type="ECO:0000256" key="9">
    <source>
        <dbReference type="RuleBase" id="RU003953"/>
    </source>
</evidence>
<evidence type="ECO:0000259" key="11">
    <source>
        <dbReference type="Pfam" id="PF12627"/>
    </source>
</evidence>
<accession>A0ABW3UDK4</accession>
<dbReference type="InterPro" id="IPR050264">
    <property type="entry name" value="Bact_CCA-adding_enz_type3_sf"/>
</dbReference>
<dbReference type="GO" id="GO:0004810">
    <property type="term" value="F:CCA tRNA nucleotidyltransferase activity"/>
    <property type="evidence" value="ECO:0007669"/>
    <property type="project" value="UniProtKB-EC"/>
</dbReference>
<keyword evidence="8 9" id="KW-0694">RNA-binding</keyword>
<dbReference type="InterPro" id="IPR032810">
    <property type="entry name" value="CCA-adding_enz_C"/>
</dbReference>
<keyword evidence="7" id="KW-0460">Magnesium</keyword>
<keyword evidence="5" id="KW-0479">Metal-binding</keyword>
<dbReference type="Pfam" id="PF01743">
    <property type="entry name" value="PolyA_pol"/>
    <property type="match status" value="1"/>
</dbReference>
<comment type="similarity">
    <text evidence="9">Belongs to the tRNA nucleotidyltransferase/poly(A) polymerase family.</text>
</comment>
<organism evidence="13 14">
    <name type="scientific">Paenibacillus vulneris</name>
    <dbReference type="NCBI Taxonomy" id="1133364"/>
    <lineage>
        <taxon>Bacteria</taxon>
        <taxon>Bacillati</taxon>
        <taxon>Bacillota</taxon>
        <taxon>Bacilli</taxon>
        <taxon>Bacillales</taxon>
        <taxon>Paenibacillaceae</taxon>
        <taxon>Paenibacillus</taxon>
    </lineage>
</organism>
<dbReference type="NCBIfam" id="NF009814">
    <property type="entry name" value="PRK13299.1"/>
    <property type="match status" value="1"/>
</dbReference>
<comment type="caution">
    <text evidence="13">The sequence shown here is derived from an EMBL/GenBank/DDBJ whole genome shotgun (WGS) entry which is preliminary data.</text>
</comment>
<protein>
    <submittedName>
        <fullName evidence="13">CCA tRNA nucleotidyltransferase</fullName>
        <ecNumber evidence="13">2.7.7.72</ecNumber>
    </submittedName>
</protein>
<gene>
    <name evidence="13" type="ORF">ACFQ4B_01135</name>
</gene>
<dbReference type="PANTHER" id="PTHR46173">
    <property type="entry name" value="CCA TRNA NUCLEOTIDYLTRANSFERASE 1, MITOCHONDRIAL"/>
    <property type="match status" value="1"/>
</dbReference>
<dbReference type="SUPFAM" id="SSF81891">
    <property type="entry name" value="Poly A polymerase C-terminal region-like"/>
    <property type="match status" value="1"/>
</dbReference>
<dbReference type="Gene3D" id="3.30.460.10">
    <property type="entry name" value="Beta Polymerase, domain 2"/>
    <property type="match status" value="1"/>
</dbReference>
<dbReference type="InterPro" id="IPR032828">
    <property type="entry name" value="PolyA_RNA-bd"/>
</dbReference>
<evidence type="ECO:0000256" key="6">
    <source>
        <dbReference type="ARBA" id="ARBA00022741"/>
    </source>
</evidence>
<evidence type="ECO:0000256" key="5">
    <source>
        <dbReference type="ARBA" id="ARBA00022723"/>
    </source>
</evidence>
<feature type="domain" description="tRNA nucleotidyltransferase/poly(A) polymerase RNA and SrmB- binding" evidence="11">
    <location>
        <begin position="171"/>
        <end position="224"/>
    </location>
</feature>
<evidence type="ECO:0000256" key="2">
    <source>
        <dbReference type="ARBA" id="ARBA00022679"/>
    </source>
</evidence>
<dbReference type="CDD" id="cd05398">
    <property type="entry name" value="NT_ClassII-CCAase"/>
    <property type="match status" value="1"/>
</dbReference>
<dbReference type="SUPFAM" id="SSF81301">
    <property type="entry name" value="Nucleotidyltransferase"/>
    <property type="match status" value="1"/>
</dbReference>
<dbReference type="EC" id="2.7.7.72" evidence="13"/>
<evidence type="ECO:0000256" key="1">
    <source>
        <dbReference type="ARBA" id="ARBA00001946"/>
    </source>
</evidence>
<reference evidence="14" key="1">
    <citation type="journal article" date="2019" name="Int. J. Syst. Evol. Microbiol.">
        <title>The Global Catalogue of Microorganisms (GCM) 10K type strain sequencing project: providing services to taxonomists for standard genome sequencing and annotation.</title>
        <authorList>
            <consortium name="The Broad Institute Genomics Platform"/>
            <consortium name="The Broad Institute Genome Sequencing Center for Infectious Disease"/>
            <person name="Wu L."/>
            <person name="Ma J."/>
        </authorList>
    </citation>
    <scope>NUCLEOTIDE SEQUENCE [LARGE SCALE GENOMIC DNA]</scope>
    <source>
        <strain evidence="14">CCUG 53270</strain>
    </source>
</reference>
<evidence type="ECO:0000313" key="14">
    <source>
        <dbReference type="Proteomes" id="UP001597180"/>
    </source>
</evidence>
<evidence type="ECO:0000259" key="10">
    <source>
        <dbReference type="Pfam" id="PF01743"/>
    </source>
</evidence>
<evidence type="ECO:0000313" key="13">
    <source>
        <dbReference type="EMBL" id="MFD1218707.1"/>
    </source>
</evidence>
<keyword evidence="14" id="KW-1185">Reference proteome</keyword>
<dbReference type="Pfam" id="PF13735">
    <property type="entry name" value="tRNA_NucTran2_2"/>
    <property type="match status" value="1"/>
</dbReference>
<keyword evidence="4 13" id="KW-0548">Nucleotidyltransferase</keyword>
<dbReference type="Pfam" id="PF12627">
    <property type="entry name" value="PolyA_pol_RNAbd"/>
    <property type="match status" value="1"/>
</dbReference>
<evidence type="ECO:0000259" key="12">
    <source>
        <dbReference type="Pfam" id="PF13735"/>
    </source>
</evidence>